<organism evidence="1 2">
    <name type="scientific">Caerostris extrusa</name>
    <name type="common">Bark spider</name>
    <name type="synonym">Caerostris bankana</name>
    <dbReference type="NCBI Taxonomy" id="172846"/>
    <lineage>
        <taxon>Eukaryota</taxon>
        <taxon>Metazoa</taxon>
        <taxon>Ecdysozoa</taxon>
        <taxon>Arthropoda</taxon>
        <taxon>Chelicerata</taxon>
        <taxon>Arachnida</taxon>
        <taxon>Araneae</taxon>
        <taxon>Araneomorphae</taxon>
        <taxon>Entelegynae</taxon>
        <taxon>Araneoidea</taxon>
        <taxon>Araneidae</taxon>
        <taxon>Caerostris</taxon>
    </lineage>
</organism>
<proteinExistence type="predicted"/>
<protein>
    <submittedName>
        <fullName evidence="1">Uncharacterized protein</fullName>
    </submittedName>
</protein>
<evidence type="ECO:0000313" key="2">
    <source>
        <dbReference type="Proteomes" id="UP001054945"/>
    </source>
</evidence>
<gene>
    <name evidence="1" type="ORF">CEXT_475581</name>
</gene>
<accession>A0AAV4Y5F8</accession>
<dbReference type="AlphaFoldDB" id="A0AAV4Y5F8"/>
<dbReference type="EMBL" id="BPLR01001303">
    <property type="protein sequence ID" value="GIZ01450.1"/>
    <property type="molecule type" value="Genomic_DNA"/>
</dbReference>
<sequence length="87" mass="10148">MLACRGFSHGLKFEDTVDISIANANLDLERGELWFTKIILKPVKLHHITSITKAAYHINAFTFLEFKIKIRLCRKRWQYNGEGERLA</sequence>
<dbReference type="Proteomes" id="UP001054945">
    <property type="component" value="Unassembled WGS sequence"/>
</dbReference>
<keyword evidence="2" id="KW-1185">Reference proteome</keyword>
<comment type="caution">
    <text evidence="1">The sequence shown here is derived from an EMBL/GenBank/DDBJ whole genome shotgun (WGS) entry which is preliminary data.</text>
</comment>
<evidence type="ECO:0000313" key="1">
    <source>
        <dbReference type="EMBL" id="GIZ01450.1"/>
    </source>
</evidence>
<reference evidence="1 2" key="1">
    <citation type="submission" date="2021-06" db="EMBL/GenBank/DDBJ databases">
        <title>Caerostris extrusa draft genome.</title>
        <authorList>
            <person name="Kono N."/>
            <person name="Arakawa K."/>
        </authorList>
    </citation>
    <scope>NUCLEOTIDE SEQUENCE [LARGE SCALE GENOMIC DNA]</scope>
</reference>
<name>A0AAV4Y5F8_CAEEX</name>